<comment type="catalytic activity">
    <reaction evidence="7">
        <text>a 3'-end 3'-phospho-ribonucleotide-RNA + a 5'-end dephospho-ribonucleoside-RNA + GTP = a ribonucleotidyl-ribonucleotide-RNA + GMP + diphosphate</text>
        <dbReference type="Rhea" id="RHEA:68076"/>
        <dbReference type="Rhea" id="RHEA-COMP:10463"/>
        <dbReference type="Rhea" id="RHEA-COMP:13936"/>
        <dbReference type="Rhea" id="RHEA-COMP:17355"/>
        <dbReference type="ChEBI" id="CHEBI:33019"/>
        <dbReference type="ChEBI" id="CHEBI:37565"/>
        <dbReference type="ChEBI" id="CHEBI:58115"/>
        <dbReference type="ChEBI" id="CHEBI:83062"/>
        <dbReference type="ChEBI" id="CHEBI:138284"/>
        <dbReference type="ChEBI" id="CHEBI:173118"/>
        <dbReference type="EC" id="6.5.1.8"/>
    </reaction>
</comment>
<feature type="binding site" evidence="9">
    <location>
        <begin position="355"/>
        <end position="356"/>
    </location>
    <ligand>
        <name>GMP</name>
        <dbReference type="ChEBI" id="CHEBI:58115"/>
    </ligand>
</feature>
<dbReference type="InterPro" id="IPR036025">
    <property type="entry name" value="RtcB-like_sf"/>
</dbReference>
<dbReference type="GO" id="GO:0006396">
    <property type="term" value="P:RNA processing"/>
    <property type="evidence" value="ECO:0007669"/>
    <property type="project" value="InterPro"/>
</dbReference>
<organism evidence="11 12">
    <name type="scientific">Tilletia indica</name>
    <dbReference type="NCBI Taxonomy" id="43049"/>
    <lineage>
        <taxon>Eukaryota</taxon>
        <taxon>Fungi</taxon>
        <taxon>Dikarya</taxon>
        <taxon>Basidiomycota</taxon>
        <taxon>Ustilaginomycotina</taxon>
        <taxon>Exobasidiomycetes</taxon>
        <taxon>Tilletiales</taxon>
        <taxon>Tilletiaceae</taxon>
        <taxon>Tilletia</taxon>
    </lineage>
</organism>
<evidence type="ECO:0000256" key="10">
    <source>
        <dbReference type="PIRSR" id="PIRSR601233-3"/>
    </source>
</evidence>
<feature type="binding site" evidence="10">
    <location>
        <position position="244"/>
    </location>
    <ligand>
        <name>Mn(2+)</name>
        <dbReference type="ChEBI" id="CHEBI:29035"/>
        <label>1</label>
    </ligand>
</feature>
<proteinExistence type="predicted"/>
<accession>A0A177TDT9</accession>
<dbReference type="GO" id="GO:0005525">
    <property type="term" value="F:GTP binding"/>
    <property type="evidence" value="ECO:0007669"/>
    <property type="project" value="UniProtKB-KW"/>
</dbReference>
<feature type="active site" description="GMP-histidine intermediate" evidence="8">
    <location>
        <position position="427"/>
    </location>
</feature>
<evidence type="ECO:0000313" key="12">
    <source>
        <dbReference type="Proteomes" id="UP000077521"/>
    </source>
</evidence>
<evidence type="ECO:0000256" key="8">
    <source>
        <dbReference type="PIRSR" id="PIRSR601233-1"/>
    </source>
</evidence>
<gene>
    <name evidence="11" type="ORF">A4X13_0g3592</name>
</gene>
<feature type="binding site" evidence="9">
    <location>
        <begin position="427"/>
        <end position="430"/>
    </location>
    <ligand>
        <name>GMP</name>
        <dbReference type="ChEBI" id="CHEBI:58115"/>
    </ligand>
</feature>
<reference evidence="11" key="2">
    <citation type="journal article" date="2019" name="IMA Fungus">
        <title>Genome sequencing and comparison of five Tilletia species to identify candidate genes for the detection of regulated species infecting wheat.</title>
        <authorList>
            <person name="Nguyen H.D.T."/>
            <person name="Sultana T."/>
            <person name="Kesanakurti P."/>
            <person name="Hambleton S."/>
        </authorList>
    </citation>
    <scope>NUCLEOTIDE SEQUENCE</scope>
    <source>
        <strain evidence="11">DAOMC 236416</strain>
    </source>
</reference>
<dbReference type="InterPro" id="IPR017510">
    <property type="entry name" value="RtcB2"/>
</dbReference>
<dbReference type="PANTHER" id="PTHR11118">
    <property type="entry name" value="RNA-SPLICING LIGASE RTCB HOMOLOG"/>
    <property type="match status" value="1"/>
</dbReference>
<comment type="cofactor">
    <cofactor evidence="10">
        <name>Mn(2+)</name>
        <dbReference type="ChEBI" id="CHEBI:29035"/>
    </cofactor>
    <text evidence="10">Binds 2 manganese ions per subunit.</text>
</comment>
<dbReference type="SUPFAM" id="SSF103365">
    <property type="entry name" value="Hypothetical protein PH1602"/>
    <property type="match status" value="1"/>
</dbReference>
<protein>
    <recommendedName>
        <fullName evidence="1">3'-phosphate/5'-hydroxy nucleic acid ligase</fullName>
        <ecNumber evidence="1">6.5.1.8</ecNumber>
    </recommendedName>
</protein>
<evidence type="ECO:0000256" key="9">
    <source>
        <dbReference type="PIRSR" id="PIRSR601233-2"/>
    </source>
</evidence>
<keyword evidence="5 9" id="KW-0342">GTP-binding</keyword>
<dbReference type="GO" id="GO:0046872">
    <property type="term" value="F:metal ion binding"/>
    <property type="evidence" value="ECO:0007669"/>
    <property type="project" value="UniProtKB-KW"/>
</dbReference>
<evidence type="ECO:0000256" key="7">
    <source>
        <dbReference type="ARBA" id="ARBA00047746"/>
    </source>
</evidence>
<feature type="binding site" evidence="9">
    <location>
        <position position="409"/>
    </location>
    <ligand>
        <name>GMP</name>
        <dbReference type="ChEBI" id="CHEBI:58115"/>
    </ligand>
</feature>
<dbReference type="Gene3D" id="3.90.1860.10">
    <property type="entry name" value="tRNA-splicing ligase RtcB"/>
    <property type="match status" value="1"/>
</dbReference>
<evidence type="ECO:0000256" key="2">
    <source>
        <dbReference type="ARBA" id="ARBA00022598"/>
    </source>
</evidence>
<name>A0A177TDT9_9BASI</name>
<keyword evidence="2" id="KW-0436">Ligase</keyword>
<evidence type="ECO:0000256" key="3">
    <source>
        <dbReference type="ARBA" id="ARBA00022723"/>
    </source>
</evidence>
<feature type="binding site" evidence="10">
    <location>
        <position position="355"/>
    </location>
    <ligand>
        <name>Mn(2+)</name>
        <dbReference type="ChEBI" id="CHEBI:29035"/>
        <label>2</label>
    </ligand>
</feature>
<evidence type="ECO:0000313" key="11">
    <source>
        <dbReference type="EMBL" id="KAE8253957.1"/>
    </source>
</evidence>
<comment type="caution">
    <text evidence="11">The sequence shown here is derived from an EMBL/GenBank/DDBJ whole genome shotgun (WGS) entry which is preliminary data.</text>
</comment>
<reference evidence="11" key="1">
    <citation type="submission" date="2016-04" db="EMBL/GenBank/DDBJ databases">
        <authorList>
            <person name="Nguyen H.D."/>
            <person name="Samba Siva P."/>
            <person name="Cullis J."/>
            <person name="Levesque C.A."/>
            <person name="Hambleton S."/>
        </authorList>
    </citation>
    <scope>NUCLEOTIDE SEQUENCE</scope>
    <source>
        <strain evidence="11">DAOMC 236416</strain>
    </source>
</reference>
<feature type="binding site" evidence="9">
    <location>
        <position position="510"/>
    </location>
    <ligand>
        <name>GMP</name>
        <dbReference type="ChEBI" id="CHEBI:58115"/>
    </ligand>
</feature>
<dbReference type="PANTHER" id="PTHR11118:SF1">
    <property type="entry name" value="RNA-SPLICING LIGASE RTCB HOMOLOG"/>
    <property type="match status" value="1"/>
</dbReference>
<dbReference type="InterPro" id="IPR001233">
    <property type="entry name" value="RtcB"/>
</dbReference>
<dbReference type="GO" id="GO:0170057">
    <property type="term" value="F:RNA ligase (GTP) activity"/>
    <property type="evidence" value="ECO:0007669"/>
    <property type="project" value="UniProtKB-EC"/>
</dbReference>
<dbReference type="AlphaFoldDB" id="A0A177TDT9"/>
<keyword evidence="6 10" id="KW-0464">Manganese</keyword>
<evidence type="ECO:0000256" key="6">
    <source>
        <dbReference type="ARBA" id="ARBA00023211"/>
    </source>
</evidence>
<dbReference type="Proteomes" id="UP000077521">
    <property type="component" value="Unassembled WGS sequence"/>
</dbReference>
<dbReference type="EMBL" id="LWDF02000208">
    <property type="protein sequence ID" value="KAE8253957.1"/>
    <property type="molecule type" value="Genomic_DNA"/>
</dbReference>
<feature type="binding site" evidence="10">
    <location>
        <position position="168"/>
    </location>
    <ligand>
        <name>Mn(2+)</name>
        <dbReference type="ChEBI" id="CHEBI:29035"/>
        <label>1</label>
    </ligand>
</feature>
<dbReference type="GO" id="GO:0003972">
    <property type="term" value="F:RNA ligase (ATP) activity"/>
    <property type="evidence" value="ECO:0007669"/>
    <property type="project" value="TreeGrafter"/>
</dbReference>
<keyword evidence="4 9" id="KW-0547">Nucleotide-binding</keyword>
<keyword evidence="3 10" id="KW-0479">Metal-binding</keyword>
<evidence type="ECO:0000256" key="1">
    <source>
        <dbReference type="ARBA" id="ARBA00012726"/>
    </source>
</evidence>
<feature type="binding site" evidence="10">
    <location>
        <position position="275"/>
    </location>
    <ligand>
        <name>Mn(2+)</name>
        <dbReference type="ChEBI" id="CHEBI:29035"/>
        <label>2</label>
    </ligand>
</feature>
<evidence type="ECO:0000256" key="5">
    <source>
        <dbReference type="ARBA" id="ARBA00023134"/>
    </source>
</evidence>
<evidence type="ECO:0000256" key="4">
    <source>
        <dbReference type="ARBA" id="ARBA00022741"/>
    </source>
</evidence>
<dbReference type="NCBIfam" id="TIGR03073">
    <property type="entry name" value="release_rtcB"/>
    <property type="match status" value="1"/>
</dbReference>
<sequence length="517" mass="55894">MPSIRATVVNNIQQNRQTVAIFPSSPVPKAAIYKLAKQRLGVKQPYRIFDGNGRELTPRDGSDSVEVVNGMTILVSTDVDFIGASNLSENANSSSTSTPQRPPAEIILITNETPIDDEARAQLQYSAMLPGMRLVAGMPDLHAGAQRHPVGAAFISRGRIYPSLVGGDIGCGMLLLRTRLGAETNVDRLAVKMRGIGVPEGLEGEWTHGVEAWKRYTGCDGHLDILPELNDFDRTLGTIGGGNHFAELTKVEIVYDCTAFAQLGLDRDRLLLLVHSGSRGLGSAILDDTNSENGSLEDDSEAAQVYLRKHDGAIRWARSNRHLIAHRVLSLLGERGYEDGPETLVPDRTVLDVCHNRVDRLSLDEVATLGLQNEQEGEGGGGQFWIHRKGAAPSTEGVVVIPGSRGALSYVVQPVGSGRSNALSLAHGAGRILSRHKAHTKMSSKYGDESKIASLLERTSLGGRVICEDRSLLFEEAPEAYKDEGQVVRDLESVDAIRVICTLRPVVSYKKGSRSAS</sequence>
<keyword evidence="12" id="KW-1185">Reference proteome</keyword>
<dbReference type="Pfam" id="PF01139">
    <property type="entry name" value="RtcB"/>
    <property type="match status" value="2"/>
</dbReference>
<dbReference type="EC" id="6.5.1.8" evidence="1"/>
<feature type="binding site" evidence="9">
    <location>
        <begin position="243"/>
        <end position="247"/>
    </location>
    <ligand>
        <name>GMP</name>
        <dbReference type="ChEBI" id="CHEBI:58115"/>
    </ligand>
</feature>